<dbReference type="RefSeq" id="WP_344209034.1">
    <property type="nucleotide sequence ID" value="NZ_BAAAOS010000005.1"/>
</dbReference>
<comment type="caution">
    <text evidence="3">The sequence shown here is derived from an EMBL/GenBank/DDBJ whole genome shotgun (WGS) entry which is preliminary data.</text>
</comment>
<gene>
    <name evidence="3" type="ORF">GCM10009789_03800</name>
</gene>
<proteinExistence type="inferred from homology"/>
<keyword evidence="4" id="KW-1185">Reference proteome</keyword>
<feature type="domain" description="Activator of Hsp90 ATPase homologue 1/2-like C-terminal" evidence="2">
    <location>
        <begin position="16"/>
        <end position="134"/>
    </location>
</feature>
<comment type="similarity">
    <text evidence="1">Belongs to the AHA1 family.</text>
</comment>
<sequence>MAIDGDTLVHEIRIQADPETVFAYFTDEERHVRWLGQQASLDPRPGGLYRCVVNETATIVGEYVEVDPPYRVVFTWGFAGNPMVPPGSSTVTVTLASDGAGTLLTLVHTGLPHPALDAHHTGWQGYLNQLADALADK</sequence>
<protein>
    <submittedName>
        <fullName evidence="3">SRPBCC family protein</fullName>
    </submittedName>
</protein>
<evidence type="ECO:0000259" key="2">
    <source>
        <dbReference type="Pfam" id="PF08327"/>
    </source>
</evidence>
<name>A0ABN2C6E6_9ACTN</name>
<dbReference type="CDD" id="cd07814">
    <property type="entry name" value="SRPBCC_CalC_Aha1-like"/>
    <property type="match status" value="1"/>
</dbReference>
<dbReference type="EMBL" id="BAAAOS010000005">
    <property type="protein sequence ID" value="GAA1553559.1"/>
    <property type="molecule type" value="Genomic_DNA"/>
</dbReference>
<reference evidence="3 4" key="1">
    <citation type="journal article" date="2019" name="Int. J. Syst. Evol. Microbiol.">
        <title>The Global Catalogue of Microorganisms (GCM) 10K type strain sequencing project: providing services to taxonomists for standard genome sequencing and annotation.</title>
        <authorList>
            <consortium name="The Broad Institute Genomics Platform"/>
            <consortium name="The Broad Institute Genome Sequencing Center for Infectious Disease"/>
            <person name="Wu L."/>
            <person name="Ma J."/>
        </authorList>
    </citation>
    <scope>NUCLEOTIDE SEQUENCE [LARGE SCALE GENOMIC DNA]</scope>
    <source>
        <strain evidence="3 4">JCM 14969</strain>
    </source>
</reference>
<dbReference type="InterPro" id="IPR023393">
    <property type="entry name" value="START-like_dom_sf"/>
</dbReference>
<dbReference type="SUPFAM" id="SSF55961">
    <property type="entry name" value="Bet v1-like"/>
    <property type="match status" value="1"/>
</dbReference>
<dbReference type="Proteomes" id="UP001500393">
    <property type="component" value="Unassembled WGS sequence"/>
</dbReference>
<dbReference type="Pfam" id="PF08327">
    <property type="entry name" value="AHSA1"/>
    <property type="match status" value="1"/>
</dbReference>
<evidence type="ECO:0000256" key="1">
    <source>
        <dbReference type="ARBA" id="ARBA00006817"/>
    </source>
</evidence>
<dbReference type="InterPro" id="IPR013538">
    <property type="entry name" value="ASHA1/2-like_C"/>
</dbReference>
<evidence type="ECO:0000313" key="4">
    <source>
        <dbReference type="Proteomes" id="UP001500393"/>
    </source>
</evidence>
<accession>A0ABN2C6E6</accession>
<organism evidence="3 4">
    <name type="scientific">Kribbella sancticallisti</name>
    <dbReference type="NCBI Taxonomy" id="460087"/>
    <lineage>
        <taxon>Bacteria</taxon>
        <taxon>Bacillati</taxon>
        <taxon>Actinomycetota</taxon>
        <taxon>Actinomycetes</taxon>
        <taxon>Propionibacteriales</taxon>
        <taxon>Kribbellaceae</taxon>
        <taxon>Kribbella</taxon>
    </lineage>
</organism>
<dbReference type="Gene3D" id="3.30.530.20">
    <property type="match status" value="1"/>
</dbReference>
<evidence type="ECO:0000313" key="3">
    <source>
        <dbReference type="EMBL" id="GAA1553559.1"/>
    </source>
</evidence>